<dbReference type="EMBL" id="HG674002">
    <property type="protein sequence ID" value="CDJ38657.1"/>
    <property type="molecule type" value="Genomic_DNA"/>
</dbReference>
<evidence type="ECO:0000313" key="1">
    <source>
        <dbReference type="EMBL" id="CDJ38657.1"/>
    </source>
</evidence>
<proteinExistence type="predicted"/>
<feature type="non-terminal residue" evidence="1">
    <location>
        <position position="99"/>
    </location>
</feature>
<reference evidence="1" key="2">
    <citation type="submission" date="2013-10" db="EMBL/GenBank/DDBJ databases">
        <authorList>
            <person name="Aslett M."/>
        </authorList>
    </citation>
    <scope>NUCLEOTIDE SEQUENCE [LARGE SCALE GENOMIC DNA]</scope>
    <source>
        <strain evidence="1">Houghton</strain>
    </source>
</reference>
<dbReference type="VEuPathDB" id="ToxoDB:ETH2_0906700"/>
<dbReference type="AlphaFoldDB" id="U6KQP6"/>
<protein>
    <submittedName>
        <fullName evidence="1">Uncharacterized protein</fullName>
    </submittedName>
</protein>
<reference evidence="1" key="1">
    <citation type="submission" date="2013-10" db="EMBL/GenBank/DDBJ databases">
        <title>Genomic analysis of the causative agents of coccidiosis in chickens.</title>
        <authorList>
            <person name="Reid A.J."/>
            <person name="Blake D."/>
            <person name="Billington K."/>
            <person name="Browne H."/>
            <person name="Dunn M."/>
            <person name="Hung S."/>
            <person name="Kawahara F."/>
            <person name="Miranda-Saavedra D."/>
            <person name="Mourier T."/>
            <person name="Nagra H."/>
            <person name="Otto T.D."/>
            <person name="Rawlings N."/>
            <person name="Sanchez A."/>
            <person name="Sanders M."/>
            <person name="Subramaniam C."/>
            <person name="Tay Y."/>
            <person name="Dear P."/>
            <person name="Doerig C."/>
            <person name="Gruber A."/>
            <person name="Parkinson J."/>
            <person name="Shirley M."/>
            <person name="Wan K.L."/>
            <person name="Berriman M."/>
            <person name="Tomley F."/>
            <person name="Pain A."/>
        </authorList>
    </citation>
    <scope>NUCLEOTIDE SEQUENCE [LARGE SCALE GENOMIC DNA]</scope>
    <source>
        <strain evidence="1">Houghton</strain>
    </source>
</reference>
<keyword evidence="2" id="KW-1185">Reference proteome</keyword>
<evidence type="ECO:0000313" key="2">
    <source>
        <dbReference type="Proteomes" id="UP000030747"/>
    </source>
</evidence>
<dbReference type="GeneID" id="25256647"/>
<dbReference type="OrthoDB" id="428753at2759"/>
<dbReference type="VEuPathDB" id="ToxoDB:ETH_00038030"/>
<name>U6KQP6_EIMTE</name>
<dbReference type="RefSeq" id="XP_013229445.1">
    <property type="nucleotide sequence ID" value="XM_013373991.1"/>
</dbReference>
<sequence length="99" mass="10715">MATLPPPPTTRCILRALHLHDLQKLESPDPLVRVHTELFSLLMREIAKTSLEERGAQQQQLLQQQLQQQLLLQQGAARAAAQAAAAAGAAGGTRTAWSS</sequence>
<dbReference type="Proteomes" id="UP000030747">
    <property type="component" value="Unassembled WGS sequence"/>
</dbReference>
<gene>
    <name evidence="1" type="ORF">ETH_00038030</name>
</gene>
<organism evidence="1 2">
    <name type="scientific">Eimeria tenella</name>
    <name type="common">Coccidian parasite</name>
    <dbReference type="NCBI Taxonomy" id="5802"/>
    <lineage>
        <taxon>Eukaryota</taxon>
        <taxon>Sar</taxon>
        <taxon>Alveolata</taxon>
        <taxon>Apicomplexa</taxon>
        <taxon>Conoidasida</taxon>
        <taxon>Coccidia</taxon>
        <taxon>Eucoccidiorida</taxon>
        <taxon>Eimeriorina</taxon>
        <taxon>Eimeriidae</taxon>
        <taxon>Eimeria</taxon>
    </lineage>
</organism>
<accession>U6KQP6</accession>